<dbReference type="EMBL" id="GBRH01248086">
    <property type="protein sequence ID" value="JAD49809.1"/>
    <property type="molecule type" value="Transcribed_RNA"/>
</dbReference>
<reference evidence="1" key="2">
    <citation type="journal article" date="2015" name="Data Brief">
        <title>Shoot transcriptome of the giant reed, Arundo donax.</title>
        <authorList>
            <person name="Barrero R.A."/>
            <person name="Guerrero F.D."/>
            <person name="Moolhuijzen P."/>
            <person name="Goolsby J.A."/>
            <person name="Tidwell J."/>
            <person name="Bellgard S.E."/>
            <person name="Bellgard M.I."/>
        </authorList>
    </citation>
    <scope>NUCLEOTIDE SEQUENCE</scope>
    <source>
        <tissue evidence="1">Shoot tissue taken approximately 20 cm above the soil surface</tissue>
    </source>
</reference>
<protein>
    <submittedName>
        <fullName evidence="1">Uncharacterized protein</fullName>
    </submittedName>
</protein>
<organism evidence="1">
    <name type="scientific">Arundo donax</name>
    <name type="common">Giant reed</name>
    <name type="synonym">Donax arundinaceus</name>
    <dbReference type="NCBI Taxonomy" id="35708"/>
    <lineage>
        <taxon>Eukaryota</taxon>
        <taxon>Viridiplantae</taxon>
        <taxon>Streptophyta</taxon>
        <taxon>Embryophyta</taxon>
        <taxon>Tracheophyta</taxon>
        <taxon>Spermatophyta</taxon>
        <taxon>Magnoliopsida</taxon>
        <taxon>Liliopsida</taxon>
        <taxon>Poales</taxon>
        <taxon>Poaceae</taxon>
        <taxon>PACMAD clade</taxon>
        <taxon>Arundinoideae</taxon>
        <taxon>Arundineae</taxon>
        <taxon>Arundo</taxon>
    </lineage>
</organism>
<proteinExistence type="predicted"/>
<evidence type="ECO:0000313" key="1">
    <source>
        <dbReference type="EMBL" id="JAD49809.1"/>
    </source>
</evidence>
<dbReference type="AlphaFoldDB" id="A0A0A9ADT5"/>
<sequence length="57" mass="6695">MVVKKCSRCLPNLSLHNRKEHLIRNWENNPHMTRQESVLLSCAVYHTNPSQSFCIET</sequence>
<accession>A0A0A9ADT5</accession>
<reference evidence="1" key="1">
    <citation type="submission" date="2014-09" db="EMBL/GenBank/DDBJ databases">
        <authorList>
            <person name="Magalhaes I.L.F."/>
            <person name="Oliveira U."/>
            <person name="Santos F.R."/>
            <person name="Vidigal T.H.D.A."/>
            <person name="Brescovit A.D."/>
            <person name="Santos A.J."/>
        </authorList>
    </citation>
    <scope>NUCLEOTIDE SEQUENCE</scope>
    <source>
        <tissue evidence="1">Shoot tissue taken approximately 20 cm above the soil surface</tissue>
    </source>
</reference>
<name>A0A0A9ADT5_ARUDO</name>